<gene>
    <name evidence="3" type="ORF">ACK4CT_28940</name>
</gene>
<comment type="caution">
    <text evidence="3">The sequence shown here is derived from an EMBL/GenBank/DDBJ whole genome shotgun (WGS) entry which is preliminary data.</text>
</comment>
<evidence type="ECO:0000313" key="4">
    <source>
        <dbReference type="Proteomes" id="UP001635816"/>
    </source>
</evidence>
<evidence type="ECO:0000259" key="2">
    <source>
        <dbReference type="PROSITE" id="PS51178"/>
    </source>
</evidence>
<dbReference type="CDD" id="cd06577">
    <property type="entry name" value="PASTA_pknB"/>
    <property type="match status" value="1"/>
</dbReference>
<accession>A0ABW9LJH7</accession>
<reference evidence="3 4" key="1">
    <citation type="submission" date="2024-12" db="EMBL/GenBank/DDBJ databases">
        <title>The coexistence of Mycolicibacterium septicum and Mycolicibacterium nivoides in clinical samples.</title>
        <authorList>
            <person name="Wang C."/>
            <person name="Feng Y."/>
            <person name="Zong Z."/>
        </authorList>
    </citation>
    <scope>NUCLEOTIDE SEQUENCE [LARGE SCALE GENOMIC DNA]</scope>
    <source>
        <strain evidence="3 4">120309</strain>
    </source>
</reference>
<dbReference type="EMBL" id="JBKBDD010000014">
    <property type="protein sequence ID" value="MFN6547228.1"/>
    <property type="molecule type" value="Genomic_DNA"/>
</dbReference>
<dbReference type="Proteomes" id="UP001635816">
    <property type="component" value="Unassembled WGS sequence"/>
</dbReference>
<feature type="domain" description="PASTA" evidence="2">
    <location>
        <begin position="29"/>
        <end position="96"/>
    </location>
</feature>
<dbReference type="PROSITE" id="PS51257">
    <property type="entry name" value="PROKAR_LIPOPROTEIN"/>
    <property type="match status" value="1"/>
</dbReference>
<feature type="signal peptide" evidence="1">
    <location>
        <begin position="1"/>
        <end position="27"/>
    </location>
</feature>
<feature type="chain" id="PRO_5046993076" evidence="1">
    <location>
        <begin position="28"/>
        <end position="106"/>
    </location>
</feature>
<dbReference type="PROSITE" id="PS51178">
    <property type="entry name" value="PASTA"/>
    <property type="match status" value="1"/>
</dbReference>
<dbReference type="InterPro" id="IPR005543">
    <property type="entry name" value="PASTA_dom"/>
</dbReference>
<dbReference type="RefSeq" id="WP_409545045.1">
    <property type="nucleotide sequence ID" value="NZ_JBKBDD010000014.1"/>
</dbReference>
<dbReference type="Pfam" id="PF03793">
    <property type="entry name" value="PASTA"/>
    <property type="match status" value="1"/>
</dbReference>
<keyword evidence="4" id="KW-1185">Reference proteome</keyword>
<protein>
    <submittedName>
        <fullName evidence="3">PASTA domain-containing protein</fullName>
    </submittedName>
</protein>
<sequence>MIKFLTTASIFASVASTVILIGCPIAAAQPTPNSSGQTYADAKEQLEQAGLTVIVSTTVGDKLPWAECLVVRQQPRPGPLAGKKNEIDRTKVLVSLRCSPEQPSPR</sequence>
<organism evidence="3 4">
    <name type="scientific">Mycolicibacterium nivoides</name>
    <dbReference type="NCBI Taxonomy" id="2487344"/>
    <lineage>
        <taxon>Bacteria</taxon>
        <taxon>Bacillati</taxon>
        <taxon>Actinomycetota</taxon>
        <taxon>Actinomycetes</taxon>
        <taxon>Mycobacteriales</taxon>
        <taxon>Mycobacteriaceae</taxon>
        <taxon>Mycolicibacterium</taxon>
    </lineage>
</organism>
<evidence type="ECO:0000313" key="3">
    <source>
        <dbReference type="EMBL" id="MFN6547228.1"/>
    </source>
</evidence>
<name>A0ABW9LJH7_9MYCO</name>
<dbReference type="Gene3D" id="3.30.10.20">
    <property type="match status" value="1"/>
</dbReference>
<keyword evidence="1" id="KW-0732">Signal</keyword>
<evidence type="ECO:0000256" key="1">
    <source>
        <dbReference type="SAM" id="SignalP"/>
    </source>
</evidence>
<proteinExistence type="predicted"/>